<protein>
    <recommendedName>
        <fullName evidence="8">MICOS complex subunit MIC13</fullName>
    </recommendedName>
</protein>
<comment type="function">
    <text evidence="8">Component of the MICOS complex, a large protein complex of the mitochondrial inner membrane that plays crucial roles in the maintenance of crista junctions, inner membrane architecture, and formation of contact sites to the outer membrane.</text>
</comment>
<dbReference type="GO" id="GO:0042407">
    <property type="term" value="P:cristae formation"/>
    <property type="evidence" value="ECO:0007669"/>
    <property type="project" value="TreeGrafter"/>
</dbReference>
<dbReference type="PANTHER" id="PTHR31816:SF3">
    <property type="entry name" value="MICOS COMPLEX SUBUNIT MIC13"/>
    <property type="match status" value="1"/>
</dbReference>
<dbReference type="Proteomes" id="UP000245119">
    <property type="component" value="Linkage Group LG3"/>
</dbReference>
<dbReference type="EMBL" id="PZQS01000003">
    <property type="protein sequence ID" value="PVD34034.1"/>
    <property type="molecule type" value="Genomic_DNA"/>
</dbReference>
<keyword evidence="10" id="KW-1185">Reference proteome</keyword>
<sequence>MHISSIIALTLKKILSGQAVINLAKVGVGAGAIYVTIQQGIWSTDTKQGYQVLNSVRSSVLPTASEYVSKIPSAEQMCISATQTWNKGVTKVFEGVAEVPEYGKKVVTYTKDSVCQLVRGK</sequence>
<proteinExistence type="inferred from homology"/>
<dbReference type="OMA" id="YLQQMPS"/>
<evidence type="ECO:0000256" key="3">
    <source>
        <dbReference type="ARBA" id="ARBA00022692"/>
    </source>
</evidence>
<dbReference type="Pfam" id="PF15884">
    <property type="entry name" value="QIL1"/>
    <property type="match status" value="1"/>
</dbReference>
<reference evidence="9 10" key="1">
    <citation type="submission" date="2018-04" db="EMBL/GenBank/DDBJ databases">
        <title>The genome of golden apple snail Pomacea canaliculata provides insight into stress tolerance and invasive adaptation.</title>
        <authorList>
            <person name="Liu C."/>
            <person name="Liu B."/>
            <person name="Ren Y."/>
            <person name="Zhang Y."/>
            <person name="Wang H."/>
            <person name="Li S."/>
            <person name="Jiang F."/>
            <person name="Yin L."/>
            <person name="Zhang G."/>
            <person name="Qian W."/>
            <person name="Fan W."/>
        </authorList>
    </citation>
    <scope>NUCLEOTIDE SEQUENCE [LARGE SCALE GENOMIC DNA]</scope>
    <source>
        <strain evidence="9">SZHN2017</strain>
        <tissue evidence="9">Muscle</tissue>
    </source>
</reference>
<dbReference type="GO" id="GO:0044284">
    <property type="term" value="C:mitochondrial crista junction"/>
    <property type="evidence" value="ECO:0007669"/>
    <property type="project" value="TreeGrafter"/>
</dbReference>
<dbReference type="PANTHER" id="PTHR31816">
    <property type="entry name" value="MICOS COMPLEX SUBUNIT MIC13"/>
    <property type="match status" value="1"/>
</dbReference>
<dbReference type="OrthoDB" id="5948578at2759"/>
<evidence type="ECO:0000256" key="1">
    <source>
        <dbReference type="ARBA" id="ARBA00004434"/>
    </source>
</evidence>
<comment type="similarity">
    <text evidence="2 8">Belongs to the MICOS complex subunit Mic13 family.</text>
</comment>
<keyword evidence="7" id="KW-0472">Membrane</keyword>
<organism evidence="9 10">
    <name type="scientific">Pomacea canaliculata</name>
    <name type="common">Golden apple snail</name>
    <dbReference type="NCBI Taxonomy" id="400727"/>
    <lineage>
        <taxon>Eukaryota</taxon>
        <taxon>Metazoa</taxon>
        <taxon>Spiralia</taxon>
        <taxon>Lophotrochozoa</taxon>
        <taxon>Mollusca</taxon>
        <taxon>Gastropoda</taxon>
        <taxon>Caenogastropoda</taxon>
        <taxon>Architaenioglossa</taxon>
        <taxon>Ampullarioidea</taxon>
        <taxon>Ampullariidae</taxon>
        <taxon>Pomacea</taxon>
    </lineage>
</organism>
<name>A0A2T7PKV7_POMCA</name>
<comment type="subunit">
    <text evidence="8">Component of the mitochondrial contact site and cristae organizing system (MICOS) complex.</text>
</comment>
<keyword evidence="6 8" id="KW-0496">Mitochondrion</keyword>
<keyword evidence="3" id="KW-0812">Transmembrane</keyword>
<keyword evidence="4 8" id="KW-0999">Mitochondrion inner membrane</keyword>
<accession>A0A2T7PKV7</accession>
<dbReference type="AlphaFoldDB" id="A0A2T7PKV7"/>
<dbReference type="STRING" id="400727.A0A2T7PKV7"/>
<evidence type="ECO:0000256" key="4">
    <source>
        <dbReference type="ARBA" id="ARBA00022792"/>
    </source>
</evidence>
<evidence type="ECO:0000256" key="6">
    <source>
        <dbReference type="ARBA" id="ARBA00023128"/>
    </source>
</evidence>
<comment type="caution">
    <text evidence="9">The sequence shown here is derived from an EMBL/GenBank/DDBJ whole genome shotgun (WGS) entry which is preliminary data.</text>
</comment>
<evidence type="ECO:0000313" key="9">
    <source>
        <dbReference type="EMBL" id="PVD34034.1"/>
    </source>
</evidence>
<keyword evidence="5" id="KW-1133">Transmembrane helix</keyword>
<dbReference type="InterPro" id="IPR026769">
    <property type="entry name" value="Mic13"/>
</dbReference>
<dbReference type="GO" id="GO:0061617">
    <property type="term" value="C:MICOS complex"/>
    <property type="evidence" value="ECO:0007669"/>
    <property type="project" value="UniProtKB-UniRule"/>
</dbReference>
<evidence type="ECO:0000256" key="8">
    <source>
        <dbReference type="RuleBase" id="RU363009"/>
    </source>
</evidence>
<comment type="subcellular location">
    <subcellularLocation>
        <location evidence="1 8">Mitochondrion inner membrane</location>
        <topology evidence="1 8">Single-pass membrane protein</topology>
    </subcellularLocation>
</comment>
<evidence type="ECO:0000313" key="10">
    <source>
        <dbReference type="Proteomes" id="UP000245119"/>
    </source>
</evidence>
<evidence type="ECO:0000256" key="7">
    <source>
        <dbReference type="ARBA" id="ARBA00023136"/>
    </source>
</evidence>
<evidence type="ECO:0000256" key="5">
    <source>
        <dbReference type="ARBA" id="ARBA00022989"/>
    </source>
</evidence>
<gene>
    <name evidence="9" type="ORF">C0Q70_05296</name>
</gene>
<evidence type="ECO:0000256" key="2">
    <source>
        <dbReference type="ARBA" id="ARBA00006771"/>
    </source>
</evidence>